<proteinExistence type="evidence at transcript level"/>
<accession>R4V531</accession>
<dbReference type="EMBL" id="KC741164">
    <property type="protein sequence ID" value="AGM32988.1"/>
    <property type="molecule type" value="mRNA"/>
</dbReference>
<sequence>MLSNATKTNQSFAEANKKLKERIVELESYMADRGADFDELTDYHNRETTNELANPFVLELKNQIEKYKEQLRILTEKNQELNIKAANLLRLEKEFAKLKEAKANLEEEIKILKQALEREKEISDKKIRTNKAETEEEATKRIQEISSKYETIIRDLYMVAHSYFKTPIPTSSINKNDVREMLHTAGNSYNNSMKILDSLRQRLSLVDNYSIQNAVEDLIAKSKK</sequence>
<reference evidence="2" key="1">
    <citation type="submission" date="2013-03" db="EMBL/GenBank/DDBJ databases">
        <title>Immune-Related transcriptome of Coptotermes formosanus Shiraki workers: the defense mechanism.</title>
        <authorList>
            <person name="Hussain A."/>
            <person name="Li Y.F."/>
            <person name="Wen S.Y."/>
        </authorList>
    </citation>
    <scope>NUCLEOTIDE SEQUENCE</scope>
</reference>
<dbReference type="AlphaFoldDB" id="R4V531"/>
<protein>
    <submittedName>
        <fullName evidence="2">Uncharacterized protein</fullName>
    </submittedName>
</protein>
<feature type="coiled-coil region" evidence="1">
    <location>
        <begin position="57"/>
        <end position="122"/>
    </location>
</feature>
<name>R4V531_COPFO</name>
<evidence type="ECO:0000256" key="1">
    <source>
        <dbReference type="SAM" id="Coils"/>
    </source>
</evidence>
<keyword evidence="1" id="KW-0175">Coiled coil</keyword>
<organism evidence="2">
    <name type="scientific">Coptotermes formosanus</name>
    <name type="common">Formosan subterranean termite</name>
    <dbReference type="NCBI Taxonomy" id="36987"/>
    <lineage>
        <taxon>Eukaryota</taxon>
        <taxon>Metazoa</taxon>
        <taxon>Ecdysozoa</taxon>
        <taxon>Arthropoda</taxon>
        <taxon>Hexapoda</taxon>
        <taxon>Insecta</taxon>
        <taxon>Pterygota</taxon>
        <taxon>Neoptera</taxon>
        <taxon>Polyneoptera</taxon>
        <taxon>Dictyoptera</taxon>
        <taxon>Blattodea</taxon>
        <taxon>Blattoidea</taxon>
        <taxon>Termitoidae</taxon>
        <taxon>Rhinotermitidae</taxon>
        <taxon>Coptotermes</taxon>
    </lineage>
</organism>
<evidence type="ECO:0000313" key="2">
    <source>
        <dbReference type="EMBL" id="AGM32988.1"/>
    </source>
</evidence>